<organism evidence="2">
    <name type="scientific">marine sediment metagenome</name>
    <dbReference type="NCBI Taxonomy" id="412755"/>
    <lineage>
        <taxon>unclassified sequences</taxon>
        <taxon>metagenomes</taxon>
        <taxon>ecological metagenomes</taxon>
    </lineage>
</organism>
<gene>
    <name evidence="2" type="ORF">S06H3_55909</name>
</gene>
<name>X1QC25_9ZZZZ</name>
<feature type="non-terminal residue" evidence="2">
    <location>
        <position position="1"/>
    </location>
</feature>
<protein>
    <recommendedName>
        <fullName evidence="1">DUF4070 domain-containing protein</fullName>
    </recommendedName>
</protein>
<proteinExistence type="predicted"/>
<dbReference type="Pfam" id="PF13282">
    <property type="entry name" value="DUF4070"/>
    <property type="match status" value="1"/>
</dbReference>
<feature type="domain" description="DUF4070" evidence="1">
    <location>
        <begin position="6"/>
        <end position="42"/>
    </location>
</feature>
<dbReference type="InterPro" id="IPR025274">
    <property type="entry name" value="DUF4070"/>
</dbReference>
<dbReference type="AlphaFoldDB" id="X1QC25"/>
<dbReference type="EMBL" id="BARV01035899">
    <property type="protein sequence ID" value="GAI48555.1"/>
    <property type="molecule type" value="Genomic_DNA"/>
</dbReference>
<evidence type="ECO:0000259" key="1">
    <source>
        <dbReference type="Pfam" id="PF13282"/>
    </source>
</evidence>
<reference evidence="2" key="1">
    <citation type="journal article" date="2014" name="Front. Microbiol.">
        <title>High frequency of phylogenetically diverse reductive dehalogenase-homologous genes in deep subseafloor sedimentary metagenomes.</title>
        <authorList>
            <person name="Kawai M."/>
            <person name="Futagami T."/>
            <person name="Toyoda A."/>
            <person name="Takaki Y."/>
            <person name="Nishi S."/>
            <person name="Hori S."/>
            <person name="Arai W."/>
            <person name="Tsubouchi T."/>
            <person name="Morono Y."/>
            <person name="Uchiyama I."/>
            <person name="Ito T."/>
            <person name="Fujiyama A."/>
            <person name="Inagaki F."/>
            <person name="Takami H."/>
        </authorList>
    </citation>
    <scope>NUCLEOTIDE SEQUENCE</scope>
    <source>
        <strain evidence="2">Expedition CK06-06</strain>
    </source>
</reference>
<accession>X1QC25</accession>
<evidence type="ECO:0000313" key="2">
    <source>
        <dbReference type="EMBL" id="GAI48555.1"/>
    </source>
</evidence>
<sequence length="73" mass="7986">NAPPGTRLYQRLKKEKRLLPGGSGDNTDGTINFIPKMVLSQLQCSELYVNEASAATAVHNREGLIEFGFYGSD</sequence>
<comment type="caution">
    <text evidence="2">The sequence shown here is derived from an EMBL/GenBank/DDBJ whole genome shotgun (WGS) entry which is preliminary data.</text>
</comment>